<feature type="region of interest" description="Disordered" evidence="5">
    <location>
        <begin position="332"/>
        <end position="372"/>
    </location>
</feature>
<dbReference type="PANTHER" id="PTHR11596:SF5">
    <property type="entry name" value="ALKALINE PHOSPHATASE"/>
    <property type="match status" value="1"/>
</dbReference>
<dbReference type="GO" id="GO:0004035">
    <property type="term" value="F:alkaline phosphatase activity"/>
    <property type="evidence" value="ECO:0007669"/>
    <property type="project" value="TreeGrafter"/>
</dbReference>
<feature type="binding site" evidence="3">
    <location>
        <position position="283"/>
    </location>
    <ligand>
        <name>Zn(2+)</name>
        <dbReference type="ChEBI" id="CHEBI:29105"/>
        <label>2</label>
    </ligand>
</feature>
<comment type="caution">
    <text evidence="7">The sequence shown here is derived from an EMBL/GenBank/DDBJ whole genome shotgun (WGS) entry which is preliminary data.</text>
</comment>
<dbReference type="InterPro" id="IPR001952">
    <property type="entry name" value="Alkaline_phosphatase"/>
</dbReference>
<dbReference type="Pfam" id="PF00245">
    <property type="entry name" value="Alk_phosphatase"/>
    <property type="match status" value="1"/>
</dbReference>
<keyword evidence="3" id="KW-0862">Zinc</keyword>
<comment type="cofactor">
    <cofactor evidence="3">
        <name>Zn(2+)</name>
        <dbReference type="ChEBI" id="CHEBI:29105"/>
    </cofactor>
    <text evidence="3">Binds 2 Zn(2+) ions.</text>
</comment>
<keyword evidence="3" id="KW-0460">Magnesium</keyword>
<dbReference type="SMART" id="SM00098">
    <property type="entry name" value="alkPPc"/>
    <property type="match status" value="1"/>
</dbReference>
<proteinExistence type="inferred from homology"/>
<evidence type="ECO:0000256" key="5">
    <source>
        <dbReference type="SAM" id="MobiDB-lite"/>
    </source>
</evidence>
<dbReference type="PANTHER" id="PTHR11596">
    <property type="entry name" value="ALKALINE PHOSPHATASE"/>
    <property type="match status" value="1"/>
</dbReference>
<keyword evidence="8" id="KW-1185">Reference proteome</keyword>
<dbReference type="Proteomes" id="UP000484885">
    <property type="component" value="Unassembled WGS sequence"/>
</dbReference>
<dbReference type="InterPro" id="IPR017850">
    <property type="entry name" value="Alkaline_phosphatase_core_sf"/>
</dbReference>
<dbReference type="AlphaFoldDB" id="A0A845UX58"/>
<reference evidence="7 8" key="1">
    <citation type="submission" date="2020-02" db="EMBL/GenBank/DDBJ databases">
        <authorList>
            <person name="Zhang X.-Y."/>
        </authorList>
    </citation>
    <scope>NUCLEOTIDE SEQUENCE [LARGE SCALE GENOMIC DNA]</scope>
    <source>
        <strain evidence="7 8">C33</strain>
    </source>
</reference>
<feature type="binding site" evidence="3">
    <location>
        <position position="278"/>
    </location>
    <ligand>
        <name>Mg(2+)</name>
        <dbReference type="ChEBI" id="CHEBI:18420"/>
    </ligand>
</feature>
<evidence type="ECO:0000256" key="2">
    <source>
        <dbReference type="PIRSR" id="PIRSR601952-1"/>
    </source>
</evidence>
<dbReference type="EMBL" id="JAAGSC010000039">
    <property type="protein sequence ID" value="NDY95258.1"/>
    <property type="molecule type" value="Genomic_DNA"/>
</dbReference>
<feature type="binding site" evidence="3">
    <location>
        <position position="32"/>
    </location>
    <ligand>
        <name>Mg(2+)</name>
        <dbReference type="ChEBI" id="CHEBI:18420"/>
    </ligand>
</feature>
<dbReference type="Gene3D" id="3.40.720.10">
    <property type="entry name" value="Alkaline Phosphatase, subunit A"/>
    <property type="match status" value="1"/>
</dbReference>
<name>A0A845UX58_9GAMM</name>
<dbReference type="GO" id="GO:0046872">
    <property type="term" value="F:metal ion binding"/>
    <property type="evidence" value="ECO:0007669"/>
    <property type="project" value="UniProtKB-KW"/>
</dbReference>
<keyword evidence="3" id="KW-0479">Metal-binding</keyword>
<evidence type="ECO:0000256" key="6">
    <source>
        <dbReference type="SAM" id="SignalP"/>
    </source>
</evidence>
<gene>
    <name evidence="7" type="ORF">G3I74_05890</name>
</gene>
<evidence type="ECO:0000313" key="8">
    <source>
        <dbReference type="Proteomes" id="UP000484885"/>
    </source>
</evidence>
<organism evidence="7 8">
    <name type="scientific">Wenzhouxiangella limi</name>
    <dbReference type="NCBI Taxonomy" id="2707351"/>
    <lineage>
        <taxon>Bacteria</taxon>
        <taxon>Pseudomonadati</taxon>
        <taxon>Pseudomonadota</taxon>
        <taxon>Gammaproteobacteria</taxon>
        <taxon>Chromatiales</taxon>
        <taxon>Wenzhouxiangellaceae</taxon>
        <taxon>Wenzhouxiangella</taxon>
    </lineage>
</organism>
<feature type="active site" description="Phosphoserine intermediate" evidence="2">
    <location>
        <position position="76"/>
    </location>
</feature>
<evidence type="ECO:0000256" key="4">
    <source>
        <dbReference type="RuleBase" id="RU003946"/>
    </source>
</evidence>
<keyword evidence="1" id="KW-0597">Phosphoprotein</keyword>
<feature type="chain" id="PRO_5033035676" evidence="6">
    <location>
        <begin position="24"/>
        <end position="427"/>
    </location>
</feature>
<sequence>MMRKLLLSALLSCATIAPLYAVAANAVFIHPDGTGLGHWNAARLLYAGPDGQLNWDRMARLAAYRVHQENWLSTTSHAGATVHAYGKKVHHDSYGLDRDQPLVAASGEPMSLMHEAMAAGKRVGVVNSGHIGEPGTGVFLTSNESRGNVAEIAAGVMESGADLIFLGGEIFLLPTDVVGEHGQRGVRDDGRNLITEARSRGYTVIFSRDELLDLDPATDKVIGIFAAVDTYNDVREERLAASGLETYNPDQPSFDEMVAKALEVLSADADREFFLVAEEEGTDNFSNKANARGMLDAMGRADKAIGVTLDFIEANPDRPTLLLVGADSDAGSPGIWAPREPEEDYQLPEQSSSGAELDGPDGTGGRPFVSQPDQFGNRHVFGIAWAMEGDQQGSTVAKAHGYRSDLLPVDLDNTGVYKILHTVLFED</sequence>
<evidence type="ECO:0000256" key="3">
    <source>
        <dbReference type="PIRSR" id="PIRSR601952-2"/>
    </source>
</evidence>
<feature type="binding site" evidence="3">
    <location>
        <position position="32"/>
    </location>
    <ligand>
        <name>Zn(2+)</name>
        <dbReference type="ChEBI" id="CHEBI:29105"/>
        <label>2</label>
    </ligand>
</feature>
<comment type="cofactor">
    <cofactor evidence="3">
        <name>Mg(2+)</name>
        <dbReference type="ChEBI" id="CHEBI:18420"/>
    </cofactor>
    <text evidence="3">Binds 1 Mg(2+) ion.</text>
</comment>
<evidence type="ECO:0000256" key="1">
    <source>
        <dbReference type="ARBA" id="ARBA00022553"/>
    </source>
</evidence>
<dbReference type="RefSeq" id="WP_164210661.1">
    <property type="nucleotide sequence ID" value="NZ_JAAGSC010000039.1"/>
</dbReference>
<accession>A0A845UX58</accession>
<evidence type="ECO:0000313" key="7">
    <source>
        <dbReference type="EMBL" id="NDY95258.1"/>
    </source>
</evidence>
<feature type="signal peptide" evidence="6">
    <location>
        <begin position="1"/>
        <end position="23"/>
    </location>
</feature>
<feature type="binding site" evidence="3">
    <location>
        <position position="327"/>
    </location>
    <ligand>
        <name>Zn(2+)</name>
        <dbReference type="ChEBI" id="CHEBI:29105"/>
        <label>2</label>
    </ligand>
</feature>
<dbReference type="PRINTS" id="PR00113">
    <property type="entry name" value="ALKPHPHTASE"/>
</dbReference>
<dbReference type="SUPFAM" id="SSF53649">
    <property type="entry name" value="Alkaline phosphatase-like"/>
    <property type="match status" value="1"/>
</dbReference>
<keyword evidence="6" id="KW-0732">Signal</keyword>
<comment type="similarity">
    <text evidence="4">Belongs to the alkaline phosphatase family.</text>
</comment>
<protein>
    <submittedName>
        <fullName evidence="7">Alkaline phosphatase</fullName>
    </submittedName>
</protein>